<protein>
    <submittedName>
        <fullName evidence="16">Diacylglycerol kinase family protein</fullName>
        <ecNumber evidence="16">2.7.1.-</ecNumber>
    </submittedName>
</protein>
<keyword evidence="11" id="KW-0443">Lipid metabolism</keyword>
<evidence type="ECO:0000256" key="1">
    <source>
        <dbReference type="ARBA" id="ARBA00004651"/>
    </source>
</evidence>
<keyword evidence="9" id="KW-0067">ATP-binding</keyword>
<evidence type="ECO:0000256" key="2">
    <source>
        <dbReference type="ARBA" id="ARBA00005967"/>
    </source>
</evidence>
<dbReference type="InterPro" id="IPR000829">
    <property type="entry name" value="DAGK"/>
</dbReference>
<keyword evidence="17" id="KW-1185">Reference proteome</keyword>
<keyword evidence="7" id="KW-0547">Nucleotide-binding</keyword>
<dbReference type="CDD" id="cd14265">
    <property type="entry name" value="UDPK_IM_like"/>
    <property type="match status" value="1"/>
</dbReference>
<keyword evidence="3" id="KW-1003">Cell membrane</keyword>
<dbReference type="EMBL" id="JBHLWO010000004">
    <property type="protein sequence ID" value="MFC0321250.1"/>
    <property type="molecule type" value="Genomic_DNA"/>
</dbReference>
<keyword evidence="5 16" id="KW-0808">Transferase</keyword>
<evidence type="ECO:0000256" key="6">
    <source>
        <dbReference type="ARBA" id="ARBA00022692"/>
    </source>
</evidence>
<evidence type="ECO:0000256" key="5">
    <source>
        <dbReference type="ARBA" id="ARBA00022679"/>
    </source>
</evidence>
<keyword evidence="4" id="KW-0444">Lipid biosynthesis</keyword>
<dbReference type="InterPro" id="IPR036945">
    <property type="entry name" value="DAGK_sf"/>
</dbReference>
<organism evidence="16 17">
    <name type="scientific">Olivibacter oleidegradans</name>
    <dbReference type="NCBI Taxonomy" id="760123"/>
    <lineage>
        <taxon>Bacteria</taxon>
        <taxon>Pseudomonadati</taxon>
        <taxon>Bacteroidota</taxon>
        <taxon>Sphingobacteriia</taxon>
        <taxon>Sphingobacteriales</taxon>
        <taxon>Sphingobacteriaceae</taxon>
        <taxon>Olivibacter</taxon>
    </lineage>
</organism>
<dbReference type="Gene3D" id="1.10.287.3610">
    <property type="match status" value="1"/>
</dbReference>
<keyword evidence="12 15" id="KW-0472">Membrane</keyword>
<dbReference type="InterPro" id="IPR033717">
    <property type="entry name" value="UDPK"/>
</dbReference>
<evidence type="ECO:0000256" key="9">
    <source>
        <dbReference type="ARBA" id="ARBA00022840"/>
    </source>
</evidence>
<evidence type="ECO:0000256" key="3">
    <source>
        <dbReference type="ARBA" id="ARBA00022475"/>
    </source>
</evidence>
<dbReference type="Proteomes" id="UP001589774">
    <property type="component" value="Unassembled WGS sequence"/>
</dbReference>
<comment type="caution">
    <text evidence="16">The sequence shown here is derived from an EMBL/GenBank/DDBJ whole genome shotgun (WGS) entry which is preliminary data.</text>
</comment>
<keyword evidence="14" id="KW-1208">Phospholipid metabolism</keyword>
<evidence type="ECO:0000256" key="13">
    <source>
        <dbReference type="ARBA" id="ARBA00023209"/>
    </source>
</evidence>
<accession>A0ABV6HT10</accession>
<sequence length="124" mass="13819">MGFLSALRFAWYGLRDTFKTERNFRIQSAFAILALIMGLLLKIDLNEWLWIGVSIFLVLAAELFNTALEALTNLVSPTWHPLAKKAKDAAASAVLLLAVFSIICGIIIFLPKLVQVIKHFNSVT</sequence>
<evidence type="ECO:0000256" key="4">
    <source>
        <dbReference type="ARBA" id="ARBA00022516"/>
    </source>
</evidence>
<dbReference type="GO" id="GO:0016301">
    <property type="term" value="F:kinase activity"/>
    <property type="evidence" value="ECO:0007669"/>
    <property type="project" value="UniProtKB-KW"/>
</dbReference>
<comment type="subcellular location">
    <subcellularLocation>
        <location evidence="1">Cell membrane</location>
        <topology evidence="1">Multi-pass membrane protein</topology>
    </subcellularLocation>
</comment>
<name>A0ABV6HT10_9SPHI</name>
<keyword evidence="10 15" id="KW-1133">Transmembrane helix</keyword>
<comment type="similarity">
    <text evidence="2">Belongs to the bacterial diacylglycerol kinase family.</text>
</comment>
<evidence type="ECO:0000256" key="15">
    <source>
        <dbReference type="SAM" id="Phobius"/>
    </source>
</evidence>
<evidence type="ECO:0000256" key="11">
    <source>
        <dbReference type="ARBA" id="ARBA00023098"/>
    </source>
</evidence>
<proteinExistence type="inferred from homology"/>
<evidence type="ECO:0000256" key="14">
    <source>
        <dbReference type="ARBA" id="ARBA00023264"/>
    </source>
</evidence>
<reference evidence="16 17" key="1">
    <citation type="submission" date="2024-09" db="EMBL/GenBank/DDBJ databases">
        <authorList>
            <person name="Sun Q."/>
            <person name="Mori K."/>
        </authorList>
    </citation>
    <scope>NUCLEOTIDE SEQUENCE [LARGE SCALE GENOMIC DNA]</scope>
    <source>
        <strain evidence="16 17">CCM 7765</strain>
    </source>
</reference>
<dbReference type="Pfam" id="PF01219">
    <property type="entry name" value="DAGK_prokar"/>
    <property type="match status" value="1"/>
</dbReference>
<dbReference type="PANTHER" id="PTHR34299:SF1">
    <property type="entry name" value="DIACYLGLYCEROL KINASE"/>
    <property type="match status" value="1"/>
</dbReference>
<gene>
    <name evidence="16" type="ORF">ACFFI0_23225</name>
</gene>
<evidence type="ECO:0000313" key="16">
    <source>
        <dbReference type="EMBL" id="MFC0321250.1"/>
    </source>
</evidence>
<evidence type="ECO:0000256" key="8">
    <source>
        <dbReference type="ARBA" id="ARBA00022777"/>
    </source>
</evidence>
<keyword evidence="6 15" id="KW-0812">Transmembrane</keyword>
<feature type="transmembrane region" description="Helical" evidence="15">
    <location>
        <begin position="88"/>
        <end position="110"/>
    </location>
</feature>
<evidence type="ECO:0000256" key="7">
    <source>
        <dbReference type="ARBA" id="ARBA00022741"/>
    </source>
</evidence>
<dbReference type="EC" id="2.7.1.-" evidence="16"/>
<feature type="transmembrane region" description="Helical" evidence="15">
    <location>
        <begin position="48"/>
        <end position="68"/>
    </location>
</feature>
<evidence type="ECO:0000256" key="10">
    <source>
        <dbReference type="ARBA" id="ARBA00022989"/>
    </source>
</evidence>
<dbReference type="RefSeq" id="WP_130858338.1">
    <property type="nucleotide sequence ID" value="NZ_JBHLWO010000004.1"/>
</dbReference>
<feature type="transmembrane region" description="Helical" evidence="15">
    <location>
        <begin position="24"/>
        <end position="41"/>
    </location>
</feature>
<evidence type="ECO:0000313" key="17">
    <source>
        <dbReference type="Proteomes" id="UP001589774"/>
    </source>
</evidence>
<keyword evidence="8 16" id="KW-0418">Kinase</keyword>
<keyword evidence="13" id="KW-0594">Phospholipid biosynthesis</keyword>
<evidence type="ECO:0000256" key="12">
    <source>
        <dbReference type="ARBA" id="ARBA00023136"/>
    </source>
</evidence>
<dbReference type="PANTHER" id="PTHR34299">
    <property type="entry name" value="DIACYLGLYCEROL KINASE"/>
    <property type="match status" value="1"/>
</dbReference>